<sequence>MNRGLLSLLKSKVFMTRSTKPNQSAFVKILQSCATESIIAQNPGSRSTNIMFKIVKKSLRGQD</sequence>
<name>A0A0L8G9C6_OCTBM</name>
<evidence type="ECO:0000313" key="1">
    <source>
        <dbReference type="EMBL" id="KOF73479.1"/>
    </source>
</evidence>
<accession>A0A0L8G9C6</accession>
<gene>
    <name evidence="1" type="ORF">OCBIM_22037832mg</name>
</gene>
<organism evidence="1">
    <name type="scientific">Octopus bimaculoides</name>
    <name type="common">California two-spotted octopus</name>
    <dbReference type="NCBI Taxonomy" id="37653"/>
    <lineage>
        <taxon>Eukaryota</taxon>
        <taxon>Metazoa</taxon>
        <taxon>Spiralia</taxon>
        <taxon>Lophotrochozoa</taxon>
        <taxon>Mollusca</taxon>
        <taxon>Cephalopoda</taxon>
        <taxon>Coleoidea</taxon>
        <taxon>Octopodiformes</taxon>
        <taxon>Octopoda</taxon>
        <taxon>Incirrata</taxon>
        <taxon>Octopodidae</taxon>
        <taxon>Octopus</taxon>
    </lineage>
</organism>
<dbReference type="EMBL" id="KQ423139">
    <property type="protein sequence ID" value="KOF73479.1"/>
    <property type="molecule type" value="Genomic_DNA"/>
</dbReference>
<proteinExistence type="predicted"/>
<reference evidence="1" key="1">
    <citation type="submission" date="2015-07" db="EMBL/GenBank/DDBJ databases">
        <title>MeaNS - Measles Nucleotide Surveillance Program.</title>
        <authorList>
            <person name="Tran T."/>
            <person name="Druce J."/>
        </authorList>
    </citation>
    <scope>NUCLEOTIDE SEQUENCE</scope>
    <source>
        <strain evidence="1">UCB-OBI-ISO-001</strain>
        <tissue evidence="1">Gonad</tissue>
    </source>
</reference>
<protein>
    <submittedName>
        <fullName evidence="1">Uncharacterized protein</fullName>
    </submittedName>
</protein>
<dbReference type="AlphaFoldDB" id="A0A0L8G9C6"/>